<sequence length="486" mass="54921">MPISRIKSLAKDSIIYGLSSVIARLITVFLVPIYTRIFSPEDYGTLNIINTTFMLIGVLAVFALDSATARWFYDTSDESEKKATFSSWFWFQFTVSVLFALLLIAMTPFFAKYLLKLPLETSWNLWILPSVTLVANILPTMIVSWHRLHRKPIATVIFSLSQSLFTILLTLVFVLVLKWRLVGVYGALLVSATIFSFIALYQMKSWINPTLFRMKKLKEMLNFSLPLIPSAIAFWLLNASNSYFLLYFKDKSEVGLFSIGVALASGVKIFTGAFQQAWGPFAFSIINEPDAKSTYANVFYVFGMLGGMLILSVFLFSPELLKVLTSPRYYSAAWTASILSVNVILIAFTYIASIGTNIMKDNKPYAVGVTFAAVLTIIYNILLTPRFGKEGSALATLLGQLILPMYVFYKAQKMFYIPYNFKKVISIILTAAFLGTLVRLVPFSNYPIEFCVKVLTLISFIITLFGLSRQKLISFLKQRYSKRMKT</sequence>
<feature type="transmembrane region" description="Helical" evidence="6">
    <location>
        <begin position="446"/>
        <end position="467"/>
    </location>
</feature>
<dbReference type="EMBL" id="FOQO01000012">
    <property type="protein sequence ID" value="SFJ68621.1"/>
    <property type="molecule type" value="Genomic_DNA"/>
</dbReference>
<protein>
    <submittedName>
        <fullName evidence="7">Membrane protein involved in the export of O-antigen and teichoic acid</fullName>
    </submittedName>
</protein>
<organism evidence="7 8">
    <name type="scientific">Parapedobacter indicus</name>
    <dbReference type="NCBI Taxonomy" id="1477437"/>
    <lineage>
        <taxon>Bacteria</taxon>
        <taxon>Pseudomonadati</taxon>
        <taxon>Bacteroidota</taxon>
        <taxon>Sphingobacteriia</taxon>
        <taxon>Sphingobacteriales</taxon>
        <taxon>Sphingobacteriaceae</taxon>
        <taxon>Parapedobacter</taxon>
    </lineage>
</organism>
<feature type="transmembrane region" description="Helical" evidence="6">
    <location>
        <begin position="391"/>
        <end position="409"/>
    </location>
</feature>
<evidence type="ECO:0000256" key="3">
    <source>
        <dbReference type="ARBA" id="ARBA00022692"/>
    </source>
</evidence>
<feature type="transmembrane region" description="Helical" evidence="6">
    <location>
        <begin position="88"/>
        <end position="111"/>
    </location>
</feature>
<keyword evidence="8" id="KW-1185">Reference proteome</keyword>
<feature type="transmembrane region" description="Helical" evidence="6">
    <location>
        <begin position="46"/>
        <end position="67"/>
    </location>
</feature>
<evidence type="ECO:0000256" key="1">
    <source>
        <dbReference type="ARBA" id="ARBA00004651"/>
    </source>
</evidence>
<dbReference type="RefSeq" id="WP_090630768.1">
    <property type="nucleotide sequence ID" value="NZ_FOQO01000012.1"/>
</dbReference>
<name>A0A1I3TG34_9SPHI</name>
<evidence type="ECO:0000256" key="5">
    <source>
        <dbReference type="ARBA" id="ARBA00023136"/>
    </source>
</evidence>
<feature type="transmembrane region" description="Helical" evidence="6">
    <location>
        <begin position="182"/>
        <end position="202"/>
    </location>
</feature>
<dbReference type="GO" id="GO:0005886">
    <property type="term" value="C:plasma membrane"/>
    <property type="evidence" value="ECO:0007669"/>
    <property type="project" value="UniProtKB-SubCell"/>
</dbReference>
<comment type="subcellular location">
    <subcellularLocation>
        <location evidence="1">Cell membrane</location>
        <topology evidence="1">Multi-pass membrane protein</topology>
    </subcellularLocation>
</comment>
<evidence type="ECO:0000256" key="6">
    <source>
        <dbReference type="SAM" id="Phobius"/>
    </source>
</evidence>
<feature type="transmembrane region" description="Helical" evidence="6">
    <location>
        <begin position="123"/>
        <end position="143"/>
    </location>
</feature>
<evidence type="ECO:0000313" key="8">
    <source>
        <dbReference type="Proteomes" id="UP000198670"/>
    </source>
</evidence>
<evidence type="ECO:0000256" key="2">
    <source>
        <dbReference type="ARBA" id="ARBA00022475"/>
    </source>
</evidence>
<keyword evidence="4 6" id="KW-1133">Transmembrane helix</keyword>
<feature type="transmembrane region" description="Helical" evidence="6">
    <location>
        <begin position="365"/>
        <end position="385"/>
    </location>
</feature>
<dbReference type="InterPro" id="IPR050833">
    <property type="entry name" value="Poly_Biosynth_Transport"/>
</dbReference>
<feature type="transmembrane region" description="Helical" evidence="6">
    <location>
        <begin position="155"/>
        <end position="176"/>
    </location>
</feature>
<evidence type="ECO:0000256" key="4">
    <source>
        <dbReference type="ARBA" id="ARBA00022989"/>
    </source>
</evidence>
<dbReference type="PANTHER" id="PTHR30250:SF11">
    <property type="entry name" value="O-ANTIGEN TRANSPORTER-RELATED"/>
    <property type="match status" value="1"/>
</dbReference>
<dbReference type="PANTHER" id="PTHR30250">
    <property type="entry name" value="PST FAMILY PREDICTED COLANIC ACID TRANSPORTER"/>
    <property type="match status" value="1"/>
</dbReference>
<dbReference type="Proteomes" id="UP000198670">
    <property type="component" value="Unassembled WGS sequence"/>
</dbReference>
<gene>
    <name evidence="7" type="ORF">SAMN05444682_112121</name>
</gene>
<feature type="transmembrane region" description="Helical" evidence="6">
    <location>
        <begin position="329"/>
        <end position="353"/>
    </location>
</feature>
<keyword evidence="5 6" id="KW-0472">Membrane</keyword>
<feature type="transmembrane region" description="Helical" evidence="6">
    <location>
        <begin position="223"/>
        <end position="248"/>
    </location>
</feature>
<dbReference type="Pfam" id="PF01943">
    <property type="entry name" value="Polysacc_synt"/>
    <property type="match status" value="1"/>
</dbReference>
<dbReference type="OrthoDB" id="1495589at2"/>
<feature type="transmembrane region" description="Helical" evidence="6">
    <location>
        <begin position="254"/>
        <end position="274"/>
    </location>
</feature>
<evidence type="ECO:0000313" key="7">
    <source>
        <dbReference type="EMBL" id="SFJ68621.1"/>
    </source>
</evidence>
<feature type="transmembrane region" description="Helical" evidence="6">
    <location>
        <begin position="14"/>
        <end position="34"/>
    </location>
</feature>
<feature type="transmembrane region" description="Helical" evidence="6">
    <location>
        <begin position="295"/>
        <end position="317"/>
    </location>
</feature>
<dbReference type="STRING" id="1477437.SAMN05444682_112121"/>
<keyword evidence="3 6" id="KW-0812">Transmembrane</keyword>
<dbReference type="AlphaFoldDB" id="A0A1I3TG34"/>
<reference evidence="7 8" key="1">
    <citation type="submission" date="2016-10" db="EMBL/GenBank/DDBJ databases">
        <authorList>
            <person name="de Groot N.N."/>
        </authorList>
    </citation>
    <scope>NUCLEOTIDE SEQUENCE [LARGE SCALE GENOMIC DNA]</scope>
    <source>
        <strain evidence="7 8">RK1</strain>
    </source>
</reference>
<keyword evidence="2" id="KW-1003">Cell membrane</keyword>
<feature type="transmembrane region" description="Helical" evidence="6">
    <location>
        <begin position="421"/>
        <end position="440"/>
    </location>
</feature>
<proteinExistence type="predicted"/>
<accession>A0A1I3TG34</accession>
<dbReference type="InterPro" id="IPR002797">
    <property type="entry name" value="Polysacc_synth"/>
</dbReference>